<reference evidence="12" key="1">
    <citation type="journal article" date="2018" name="Algal Res.">
        <title>Characterization of plant carbon substrate utilization by Auxenochlorella protothecoides.</title>
        <authorList>
            <person name="Vogler B.W."/>
            <person name="Starkenburg S.R."/>
            <person name="Sudasinghe N."/>
            <person name="Schambach J.Y."/>
            <person name="Rollin J.A."/>
            <person name="Pattathil S."/>
            <person name="Barry A.N."/>
        </authorList>
    </citation>
    <scope>NUCLEOTIDE SEQUENCE [LARGE SCALE GENOMIC DNA]</scope>
    <source>
        <strain evidence="12">UTEX 25</strain>
    </source>
</reference>
<dbReference type="Proteomes" id="UP000279271">
    <property type="component" value="Unassembled WGS sequence"/>
</dbReference>
<evidence type="ECO:0000256" key="9">
    <source>
        <dbReference type="SAM" id="MobiDB-lite"/>
    </source>
</evidence>
<evidence type="ECO:0000256" key="7">
    <source>
        <dbReference type="ARBA" id="ARBA00023034"/>
    </source>
</evidence>
<gene>
    <name evidence="11" type="ORF">APUTEX25_003017</name>
</gene>
<evidence type="ECO:0008006" key="13">
    <source>
        <dbReference type="Google" id="ProtNLM"/>
    </source>
</evidence>
<evidence type="ECO:0000256" key="6">
    <source>
        <dbReference type="ARBA" id="ARBA00022989"/>
    </source>
</evidence>
<comment type="function">
    <text evidence="1">Involved in the early part of the secretory pathway.</text>
</comment>
<evidence type="ECO:0000313" key="11">
    <source>
        <dbReference type="EMBL" id="RMZ54639.1"/>
    </source>
</evidence>
<feature type="transmembrane region" description="Helical" evidence="10">
    <location>
        <begin position="13"/>
        <end position="30"/>
    </location>
</feature>
<feature type="region of interest" description="Disordered" evidence="9">
    <location>
        <begin position="82"/>
        <end position="119"/>
    </location>
</feature>
<dbReference type="InterPro" id="IPR051523">
    <property type="entry name" value="KISH_domain"/>
</dbReference>
<keyword evidence="7" id="KW-0333">Golgi apparatus</keyword>
<evidence type="ECO:0000256" key="5">
    <source>
        <dbReference type="ARBA" id="ARBA00022729"/>
    </source>
</evidence>
<evidence type="ECO:0000256" key="2">
    <source>
        <dbReference type="ARBA" id="ARBA00004614"/>
    </source>
</evidence>
<keyword evidence="8 10" id="KW-0472">Membrane</keyword>
<dbReference type="InterPro" id="IPR009653">
    <property type="entry name" value="Ksh1"/>
</dbReference>
<comment type="similarity">
    <text evidence="3">Belongs to the KISH family.</text>
</comment>
<feature type="non-terminal residue" evidence="11">
    <location>
        <position position="1"/>
    </location>
</feature>
<dbReference type="AlphaFoldDB" id="A0A3M7KXM5"/>
<dbReference type="Pfam" id="PF06842">
    <property type="entry name" value="DUF1242"/>
    <property type="match status" value="1"/>
</dbReference>
<dbReference type="GO" id="GO:0000139">
    <property type="term" value="C:Golgi membrane"/>
    <property type="evidence" value="ECO:0007669"/>
    <property type="project" value="UniProtKB-SubCell"/>
</dbReference>
<protein>
    <recommendedName>
        <fullName evidence="13">Protein kish-B</fullName>
    </recommendedName>
</protein>
<feature type="compositionally biased region" description="Low complexity" evidence="9">
    <location>
        <begin position="86"/>
        <end position="97"/>
    </location>
</feature>
<evidence type="ECO:0000256" key="8">
    <source>
        <dbReference type="ARBA" id="ARBA00023136"/>
    </source>
</evidence>
<comment type="caution">
    <text evidence="11">The sequence shown here is derived from an EMBL/GenBank/DDBJ whole genome shotgun (WGS) entry which is preliminary data.</text>
</comment>
<dbReference type="EMBL" id="QOKY01000173">
    <property type="protein sequence ID" value="RMZ54639.1"/>
    <property type="molecule type" value="Genomic_DNA"/>
</dbReference>
<keyword evidence="4 10" id="KW-0812">Transmembrane</keyword>
<accession>A0A3M7KXM5</accession>
<evidence type="ECO:0000256" key="3">
    <source>
        <dbReference type="ARBA" id="ARBA00008961"/>
    </source>
</evidence>
<organism evidence="11 12">
    <name type="scientific">Auxenochlorella protothecoides</name>
    <name type="common">Green microalga</name>
    <name type="synonym">Chlorella protothecoides</name>
    <dbReference type="NCBI Taxonomy" id="3075"/>
    <lineage>
        <taxon>Eukaryota</taxon>
        <taxon>Viridiplantae</taxon>
        <taxon>Chlorophyta</taxon>
        <taxon>core chlorophytes</taxon>
        <taxon>Trebouxiophyceae</taxon>
        <taxon>Chlorellales</taxon>
        <taxon>Chlorellaceae</taxon>
        <taxon>Auxenochlorella</taxon>
    </lineage>
</organism>
<keyword evidence="6 10" id="KW-1133">Transmembrane helix</keyword>
<name>A0A3M7KXM5_AUXPR</name>
<comment type="subcellular location">
    <subcellularLocation>
        <location evidence="2">Golgi apparatus membrane</location>
        <topology evidence="2">Single-pass type I membrane protein</topology>
    </subcellularLocation>
</comment>
<proteinExistence type="inferred from homology"/>
<keyword evidence="5" id="KW-0732">Signal</keyword>
<sequence length="210" mass="23444">HHAPETMSALFDFRAFCIVLLLAVCSCTFVKTKAPSVLSQKTGFRGLFWKFARVGERLSPWFCQLSRLTPWCAPSFDDSQDDDDLSNLSASSSSGSSVAPATEWEEETPVTRDDLSVPSERVLASRPSLLRASMSSPDLGRMLAPLVSPAVHRPRLKESALWRGPRPDAEAVQWRDVKGVRRLHSVHIFELIPEEVELRTPHRQGCCVVM</sequence>
<dbReference type="PANTHER" id="PTHR13229">
    <property type="entry name" value="PROTEIN KISH-A"/>
    <property type="match status" value="1"/>
</dbReference>
<evidence type="ECO:0000256" key="10">
    <source>
        <dbReference type="SAM" id="Phobius"/>
    </source>
</evidence>
<evidence type="ECO:0000313" key="12">
    <source>
        <dbReference type="Proteomes" id="UP000279271"/>
    </source>
</evidence>
<evidence type="ECO:0000256" key="1">
    <source>
        <dbReference type="ARBA" id="ARBA00002154"/>
    </source>
</evidence>
<evidence type="ECO:0000256" key="4">
    <source>
        <dbReference type="ARBA" id="ARBA00022692"/>
    </source>
</evidence>